<protein>
    <submittedName>
        <fullName evidence="1">Uncharacterized protein</fullName>
    </submittedName>
</protein>
<accession>E9GW13</accession>
<evidence type="ECO:0000313" key="1">
    <source>
        <dbReference type="EMBL" id="EFX76271.1"/>
    </source>
</evidence>
<dbReference type="HOGENOM" id="CLU_1950944_0_0_1"/>
<dbReference type="PhylomeDB" id="E9GW13"/>
<sequence length="134" mass="15915">MFAIMGKYYILIRIIDNWCFATVEDGDIVMWCWCNDVSWFITPRNLSLLQGNNCSELLPYTINAPECYTTTYAAPNYYTDVLKYYTIKAQPIRNLGVYKQRLLYYTTNAFKYYITTNAAQYYYTEASKFYTIKE</sequence>
<name>E9GW13_DAPPU</name>
<dbReference type="KEGG" id="dpx:DAPPUDRAFT_322449"/>
<gene>
    <name evidence="1" type="ORF">DAPPUDRAFT_322449</name>
</gene>
<proteinExistence type="predicted"/>
<dbReference type="InParanoid" id="E9GW13"/>
<dbReference type="AlphaFoldDB" id="E9GW13"/>
<organism evidence="1 2">
    <name type="scientific">Daphnia pulex</name>
    <name type="common">Water flea</name>
    <dbReference type="NCBI Taxonomy" id="6669"/>
    <lineage>
        <taxon>Eukaryota</taxon>
        <taxon>Metazoa</taxon>
        <taxon>Ecdysozoa</taxon>
        <taxon>Arthropoda</taxon>
        <taxon>Crustacea</taxon>
        <taxon>Branchiopoda</taxon>
        <taxon>Diplostraca</taxon>
        <taxon>Cladocera</taxon>
        <taxon>Anomopoda</taxon>
        <taxon>Daphniidae</taxon>
        <taxon>Daphnia</taxon>
    </lineage>
</organism>
<keyword evidence="2" id="KW-1185">Reference proteome</keyword>
<reference evidence="1 2" key="1">
    <citation type="journal article" date="2011" name="Science">
        <title>The ecoresponsive genome of Daphnia pulex.</title>
        <authorList>
            <person name="Colbourne J.K."/>
            <person name="Pfrender M.E."/>
            <person name="Gilbert D."/>
            <person name="Thomas W.K."/>
            <person name="Tucker A."/>
            <person name="Oakley T.H."/>
            <person name="Tokishita S."/>
            <person name="Aerts A."/>
            <person name="Arnold G.J."/>
            <person name="Basu M.K."/>
            <person name="Bauer D.J."/>
            <person name="Caceres C.E."/>
            <person name="Carmel L."/>
            <person name="Casola C."/>
            <person name="Choi J.H."/>
            <person name="Detter J.C."/>
            <person name="Dong Q."/>
            <person name="Dusheyko S."/>
            <person name="Eads B.D."/>
            <person name="Frohlich T."/>
            <person name="Geiler-Samerotte K.A."/>
            <person name="Gerlach D."/>
            <person name="Hatcher P."/>
            <person name="Jogdeo S."/>
            <person name="Krijgsveld J."/>
            <person name="Kriventseva E.V."/>
            <person name="Kultz D."/>
            <person name="Laforsch C."/>
            <person name="Lindquist E."/>
            <person name="Lopez J."/>
            <person name="Manak J.R."/>
            <person name="Muller J."/>
            <person name="Pangilinan J."/>
            <person name="Patwardhan R.P."/>
            <person name="Pitluck S."/>
            <person name="Pritham E.J."/>
            <person name="Rechtsteiner A."/>
            <person name="Rho M."/>
            <person name="Rogozin I.B."/>
            <person name="Sakarya O."/>
            <person name="Salamov A."/>
            <person name="Schaack S."/>
            <person name="Shapiro H."/>
            <person name="Shiga Y."/>
            <person name="Skalitzky C."/>
            <person name="Smith Z."/>
            <person name="Souvorov A."/>
            <person name="Sung W."/>
            <person name="Tang Z."/>
            <person name="Tsuchiya D."/>
            <person name="Tu H."/>
            <person name="Vos H."/>
            <person name="Wang M."/>
            <person name="Wolf Y.I."/>
            <person name="Yamagata H."/>
            <person name="Yamada T."/>
            <person name="Ye Y."/>
            <person name="Shaw J.R."/>
            <person name="Andrews J."/>
            <person name="Crease T.J."/>
            <person name="Tang H."/>
            <person name="Lucas S.M."/>
            <person name="Robertson H.M."/>
            <person name="Bork P."/>
            <person name="Koonin E.V."/>
            <person name="Zdobnov E.M."/>
            <person name="Grigoriev I.V."/>
            <person name="Lynch M."/>
            <person name="Boore J.L."/>
        </authorList>
    </citation>
    <scope>NUCLEOTIDE SEQUENCE [LARGE SCALE GENOMIC DNA]</scope>
</reference>
<dbReference type="EMBL" id="GL732569">
    <property type="protein sequence ID" value="EFX76271.1"/>
    <property type="molecule type" value="Genomic_DNA"/>
</dbReference>
<dbReference type="Proteomes" id="UP000000305">
    <property type="component" value="Unassembled WGS sequence"/>
</dbReference>
<evidence type="ECO:0000313" key="2">
    <source>
        <dbReference type="Proteomes" id="UP000000305"/>
    </source>
</evidence>